<dbReference type="EMBL" id="KZ288353">
    <property type="protein sequence ID" value="PBC27315.1"/>
    <property type="molecule type" value="Genomic_DNA"/>
</dbReference>
<protein>
    <submittedName>
        <fullName evidence="1">Uncharacterized protein</fullName>
    </submittedName>
</protein>
<organism evidence="1 2">
    <name type="scientific">Apis cerana cerana</name>
    <name type="common">Oriental honeybee</name>
    <dbReference type="NCBI Taxonomy" id="94128"/>
    <lineage>
        <taxon>Eukaryota</taxon>
        <taxon>Metazoa</taxon>
        <taxon>Ecdysozoa</taxon>
        <taxon>Arthropoda</taxon>
        <taxon>Hexapoda</taxon>
        <taxon>Insecta</taxon>
        <taxon>Pterygota</taxon>
        <taxon>Neoptera</taxon>
        <taxon>Endopterygota</taxon>
        <taxon>Hymenoptera</taxon>
        <taxon>Apocrita</taxon>
        <taxon>Aculeata</taxon>
        <taxon>Apoidea</taxon>
        <taxon>Anthophila</taxon>
        <taxon>Apidae</taxon>
        <taxon>Apis</taxon>
    </lineage>
</organism>
<evidence type="ECO:0000313" key="1">
    <source>
        <dbReference type="EMBL" id="PBC27315.1"/>
    </source>
</evidence>
<evidence type="ECO:0000313" key="2">
    <source>
        <dbReference type="Proteomes" id="UP000242457"/>
    </source>
</evidence>
<dbReference type="AlphaFoldDB" id="A0A2A3E6G8"/>
<keyword evidence="2" id="KW-1185">Reference proteome</keyword>
<dbReference type="OrthoDB" id="7675507at2759"/>
<name>A0A2A3E6G8_APICC</name>
<reference evidence="1 2" key="1">
    <citation type="submission" date="2014-07" db="EMBL/GenBank/DDBJ databases">
        <title>Genomic and transcriptomic analysis on Apis cerana provide comprehensive insights into honey bee biology.</title>
        <authorList>
            <person name="Diao Q."/>
            <person name="Sun L."/>
            <person name="Zheng H."/>
            <person name="Zheng H."/>
            <person name="Xu S."/>
            <person name="Wang S."/>
            <person name="Zeng Z."/>
            <person name="Hu F."/>
            <person name="Su S."/>
            <person name="Wu J."/>
        </authorList>
    </citation>
    <scope>NUCLEOTIDE SEQUENCE [LARGE SCALE GENOMIC DNA]</scope>
    <source>
        <tissue evidence="1">Pupae without intestine</tissue>
    </source>
</reference>
<proteinExistence type="predicted"/>
<gene>
    <name evidence="1" type="ORF">APICC_04228</name>
</gene>
<dbReference type="Proteomes" id="UP000242457">
    <property type="component" value="Unassembled WGS sequence"/>
</dbReference>
<sequence length="281" mass="32791">MQKDHSEKPKLRIRNTTLEPIRRNIVENSITNVRAASSHHRSTMMPCDFVIPQNFAKKKLALDRMSIFSTQSLLDVTKMTVPECDDTEMKLLYDQYLQNMMLEVILKKKAKEKAELFLCQLATITKEYEHNEDKLFKLKTRERDIINLIKIQNDVDSQIIDVNNCTKEEDLQTLKDIISKLYNLLQPLDLLRCNDIILPKTPEEWKETSKTLKLCSESLKSIIDLIGPKNKTYQDINMHIKEFVNIVNNIENHQERVEKMLCSLQALVLKTASLCLMQCHD</sequence>
<accession>A0A2A3E6G8</accession>